<name>A0A645IL26_9ZZZZ</name>
<comment type="caution">
    <text evidence="1">The sequence shown here is derived from an EMBL/GenBank/DDBJ whole genome shotgun (WGS) entry which is preliminary data.</text>
</comment>
<proteinExistence type="predicted"/>
<organism evidence="1">
    <name type="scientific">bioreactor metagenome</name>
    <dbReference type="NCBI Taxonomy" id="1076179"/>
    <lineage>
        <taxon>unclassified sequences</taxon>
        <taxon>metagenomes</taxon>
        <taxon>ecological metagenomes</taxon>
    </lineage>
</organism>
<dbReference type="AlphaFoldDB" id="A0A645IL26"/>
<accession>A0A645IL26</accession>
<reference evidence="1" key="1">
    <citation type="submission" date="2019-08" db="EMBL/GenBank/DDBJ databases">
        <authorList>
            <person name="Kucharzyk K."/>
            <person name="Murdoch R.W."/>
            <person name="Higgins S."/>
            <person name="Loffler F."/>
        </authorList>
    </citation>
    <scope>NUCLEOTIDE SEQUENCE</scope>
</reference>
<sequence>MKTPKESILVTVPTKVSPASTSRTMSFMILTAIWAASSLTAATLTLPLSSTSTLAPVCWTMPRIVFPPEPMTSRIFSGSILKVTIFGAVGESSGRGAAIAASIMSSIWKRPFFACERASVSMPRVMPPALLSICSAVTPSRVPATLKSISP</sequence>
<dbReference type="EMBL" id="VSSQ01117287">
    <property type="protein sequence ID" value="MPN51800.1"/>
    <property type="molecule type" value="Genomic_DNA"/>
</dbReference>
<evidence type="ECO:0000313" key="1">
    <source>
        <dbReference type="EMBL" id="MPN51800.1"/>
    </source>
</evidence>
<protein>
    <submittedName>
        <fullName evidence="1">Uncharacterized protein</fullName>
    </submittedName>
</protein>
<gene>
    <name evidence="1" type="ORF">SDC9_199449</name>
</gene>